<proteinExistence type="predicted"/>
<dbReference type="PANTHER" id="PTHR35546">
    <property type="entry name" value="F-BOX PROTEIN INTERACTION DOMAIN PROTEIN-RELATED"/>
    <property type="match status" value="1"/>
</dbReference>
<keyword evidence="3" id="KW-1185">Reference proteome</keyword>
<dbReference type="InterPro" id="IPR036047">
    <property type="entry name" value="F-box-like_dom_sf"/>
</dbReference>
<dbReference type="SUPFAM" id="SSF81383">
    <property type="entry name" value="F-box domain"/>
    <property type="match status" value="1"/>
</dbReference>
<sequence>MGKTLVCHTHHQISLRPSSKSNSDEHWNRGGTWSLNEQNSKSSITSANFVAENGDLLTQILVRLPVKPLIRFQSVSKKWLLIISDPAFRRRCFPRRTGAHFLWRGAIDMELNSLSLDESYLSTMSSTVLQLSNLFDLNRVVGFNSCNGLLAIVLKNSDGGLNFVVYNPTTLHSRLIPPIPGTGGEDSFWGFIDSDSETEDSMSPMIRPQTYRYFGALHIAFDPSQSDHYKLLYICGFWNLRFASYASDTQLWSKSRSVLDHQLWNNMTMYYKKGVFWNGDMFWVDSRLGTYCFNFEKGCAKRITASLPQGRPILEVDRHPDVIYFGVCGDSLSLVRLMDFHPLLLDIYQLELDYSRWNFKYQVDLSPLRSAPYSSMFDIAPHSAWWQRFYVLNCLMDEQLKPTELLISVRGKIISYDIQDMIVKEIADVVPDTDEAHWRFLFKWSQVFEHFETVASV</sequence>
<dbReference type="Pfam" id="PF00646">
    <property type="entry name" value="F-box"/>
    <property type="match status" value="1"/>
</dbReference>
<dbReference type="PANTHER" id="PTHR35546:SF117">
    <property type="entry name" value="F-BOX DOMAIN-CONTAINING PROTEIN"/>
    <property type="match status" value="1"/>
</dbReference>
<protein>
    <submittedName>
        <fullName evidence="2">OLC1v1004025C2</fullName>
    </submittedName>
</protein>
<organism evidence="2 3">
    <name type="scientific">Oldenlandia corymbosa var. corymbosa</name>
    <dbReference type="NCBI Taxonomy" id="529605"/>
    <lineage>
        <taxon>Eukaryota</taxon>
        <taxon>Viridiplantae</taxon>
        <taxon>Streptophyta</taxon>
        <taxon>Embryophyta</taxon>
        <taxon>Tracheophyta</taxon>
        <taxon>Spermatophyta</taxon>
        <taxon>Magnoliopsida</taxon>
        <taxon>eudicotyledons</taxon>
        <taxon>Gunneridae</taxon>
        <taxon>Pentapetalae</taxon>
        <taxon>asterids</taxon>
        <taxon>lamiids</taxon>
        <taxon>Gentianales</taxon>
        <taxon>Rubiaceae</taxon>
        <taxon>Rubioideae</taxon>
        <taxon>Spermacoceae</taxon>
        <taxon>Hedyotis-Oldenlandia complex</taxon>
        <taxon>Oldenlandia</taxon>
    </lineage>
</organism>
<dbReference type="InterPro" id="IPR001810">
    <property type="entry name" value="F-box_dom"/>
</dbReference>
<reference evidence="2" key="1">
    <citation type="submission" date="2023-03" db="EMBL/GenBank/DDBJ databases">
        <authorList>
            <person name="Julca I."/>
        </authorList>
    </citation>
    <scope>NUCLEOTIDE SEQUENCE</scope>
</reference>
<feature type="domain" description="F-box" evidence="1">
    <location>
        <begin position="55"/>
        <end position="90"/>
    </location>
</feature>
<dbReference type="AlphaFoldDB" id="A0AAV1DER1"/>
<evidence type="ECO:0000313" key="3">
    <source>
        <dbReference type="Proteomes" id="UP001161247"/>
    </source>
</evidence>
<name>A0AAV1DER1_OLDCO</name>
<dbReference type="EMBL" id="OX459122">
    <property type="protein sequence ID" value="CAI9105162.1"/>
    <property type="molecule type" value="Genomic_DNA"/>
</dbReference>
<dbReference type="InterPro" id="IPR055290">
    <property type="entry name" value="At3g26010-like"/>
</dbReference>
<gene>
    <name evidence="2" type="ORF">OLC1_LOCUS13919</name>
</gene>
<dbReference type="Proteomes" id="UP001161247">
    <property type="component" value="Chromosome 5"/>
</dbReference>
<evidence type="ECO:0000313" key="2">
    <source>
        <dbReference type="EMBL" id="CAI9105162.1"/>
    </source>
</evidence>
<evidence type="ECO:0000259" key="1">
    <source>
        <dbReference type="Pfam" id="PF00646"/>
    </source>
</evidence>
<accession>A0AAV1DER1</accession>